<name>A0A2P6PAM0_ROSCH</name>
<organism evidence="2 3">
    <name type="scientific">Rosa chinensis</name>
    <name type="common">China rose</name>
    <dbReference type="NCBI Taxonomy" id="74649"/>
    <lineage>
        <taxon>Eukaryota</taxon>
        <taxon>Viridiplantae</taxon>
        <taxon>Streptophyta</taxon>
        <taxon>Embryophyta</taxon>
        <taxon>Tracheophyta</taxon>
        <taxon>Spermatophyta</taxon>
        <taxon>Magnoliopsida</taxon>
        <taxon>eudicotyledons</taxon>
        <taxon>Gunneridae</taxon>
        <taxon>Pentapetalae</taxon>
        <taxon>rosids</taxon>
        <taxon>fabids</taxon>
        <taxon>Rosales</taxon>
        <taxon>Rosaceae</taxon>
        <taxon>Rosoideae</taxon>
        <taxon>Rosoideae incertae sedis</taxon>
        <taxon>Rosa</taxon>
    </lineage>
</organism>
<comment type="caution">
    <text evidence="2">The sequence shown here is derived from an EMBL/GenBank/DDBJ whole genome shotgun (WGS) entry which is preliminary data.</text>
</comment>
<keyword evidence="3" id="KW-1185">Reference proteome</keyword>
<dbReference type="AlphaFoldDB" id="A0A2P6PAM0"/>
<evidence type="ECO:0000313" key="3">
    <source>
        <dbReference type="Proteomes" id="UP000238479"/>
    </source>
</evidence>
<dbReference type="Gramene" id="PRQ18974">
    <property type="protein sequence ID" value="PRQ18974"/>
    <property type="gene ID" value="RchiOBHm_Chr7g0212071"/>
</dbReference>
<dbReference type="Proteomes" id="UP000238479">
    <property type="component" value="Chromosome 7"/>
</dbReference>
<gene>
    <name evidence="2" type="ORF">RchiOBHm_Chr7g0212071</name>
</gene>
<keyword evidence="1" id="KW-0812">Transmembrane</keyword>
<evidence type="ECO:0000313" key="2">
    <source>
        <dbReference type="EMBL" id="PRQ18974.1"/>
    </source>
</evidence>
<protein>
    <submittedName>
        <fullName evidence="2">Uncharacterized protein</fullName>
    </submittedName>
</protein>
<feature type="transmembrane region" description="Helical" evidence="1">
    <location>
        <begin position="35"/>
        <end position="53"/>
    </location>
</feature>
<sequence length="55" mass="6363">MLLQRLSFSFPLLSSFISPELMPLFPSFMVDSNFSLNQFLCFLGPFLLSLLLFRV</sequence>
<evidence type="ECO:0000256" key="1">
    <source>
        <dbReference type="SAM" id="Phobius"/>
    </source>
</evidence>
<reference evidence="2 3" key="1">
    <citation type="journal article" date="2018" name="Nat. Genet.">
        <title>The Rosa genome provides new insights in the design of modern roses.</title>
        <authorList>
            <person name="Bendahmane M."/>
        </authorList>
    </citation>
    <scope>NUCLEOTIDE SEQUENCE [LARGE SCALE GENOMIC DNA]</scope>
    <source>
        <strain evidence="3">cv. Old Blush</strain>
    </source>
</reference>
<keyword evidence="1" id="KW-0472">Membrane</keyword>
<proteinExistence type="predicted"/>
<keyword evidence="1" id="KW-1133">Transmembrane helix</keyword>
<dbReference type="EMBL" id="PDCK01000045">
    <property type="protein sequence ID" value="PRQ18974.1"/>
    <property type="molecule type" value="Genomic_DNA"/>
</dbReference>
<accession>A0A2P6PAM0</accession>